<evidence type="ECO:0000313" key="1">
    <source>
        <dbReference type="EMBL" id="KAG7386550.1"/>
    </source>
</evidence>
<accession>A0A8T1W2X1</accession>
<proteinExistence type="predicted"/>
<organism evidence="1 2">
    <name type="scientific">Phytophthora pseudosyringae</name>
    <dbReference type="NCBI Taxonomy" id="221518"/>
    <lineage>
        <taxon>Eukaryota</taxon>
        <taxon>Sar</taxon>
        <taxon>Stramenopiles</taxon>
        <taxon>Oomycota</taxon>
        <taxon>Peronosporomycetes</taxon>
        <taxon>Peronosporales</taxon>
        <taxon>Peronosporaceae</taxon>
        <taxon>Phytophthora</taxon>
    </lineage>
</organism>
<protein>
    <submittedName>
        <fullName evidence="1">Uncharacterized protein</fullName>
    </submittedName>
</protein>
<gene>
    <name evidence="1" type="ORF">PHYPSEUDO_015560</name>
</gene>
<comment type="caution">
    <text evidence="1">The sequence shown here is derived from an EMBL/GenBank/DDBJ whole genome shotgun (WGS) entry which is preliminary data.</text>
</comment>
<keyword evidence="2" id="KW-1185">Reference proteome</keyword>
<dbReference type="EMBL" id="JAGDFM010000098">
    <property type="protein sequence ID" value="KAG7386550.1"/>
    <property type="molecule type" value="Genomic_DNA"/>
</dbReference>
<name>A0A8T1W2X1_9STRA</name>
<dbReference type="OrthoDB" id="10488829at2759"/>
<dbReference type="AlphaFoldDB" id="A0A8T1W2X1"/>
<evidence type="ECO:0000313" key="2">
    <source>
        <dbReference type="Proteomes" id="UP000694044"/>
    </source>
</evidence>
<reference evidence="1" key="1">
    <citation type="submission" date="2021-02" db="EMBL/GenBank/DDBJ databases">
        <authorList>
            <person name="Palmer J.M."/>
        </authorList>
    </citation>
    <scope>NUCLEOTIDE SEQUENCE</scope>
    <source>
        <strain evidence="1">SCRP734</strain>
    </source>
</reference>
<sequence length="118" mass="13133">MAACSGRRCWQGWKPPWRSEGVDHRCARPLSVATAVLVAMCARALHGNGGYARTEPRCLHSRSRMMQAEARGFARRRGLFENVPTLEATAINSRRSVPAKPFPALAHAAVRFMAIFER</sequence>
<dbReference type="Proteomes" id="UP000694044">
    <property type="component" value="Unassembled WGS sequence"/>
</dbReference>